<keyword evidence="1" id="KW-0732">Signal</keyword>
<dbReference type="PROSITE" id="PS51257">
    <property type="entry name" value="PROKAR_LIPOPROTEIN"/>
    <property type="match status" value="1"/>
</dbReference>
<proteinExistence type="predicted"/>
<dbReference type="RefSeq" id="WP_128759481.1">
    <property type="nucleotide sequence ID" value="NZ_QOVJ01000001.1"/>
</dbReference>
<evidence type="ECO:0000313" key="2">
    <source>
        <dbReference type="EMBL" id="RXG17881.1"/>
    </source>
</evidence>
<name>A0A4Q0NYV8_9FLAO</name>
<organism evidence="2 3">
    <name type="scientific">Leeuwenhoekiella aestuarii</name>
    <dbReference type="NCBI Taxonomy" id="2249426"/>
    <lineage>
        <taxon>Bacteria</taxon>
        <taxon>Pseudomonadati</taxon>
        <taxon>Bacteroidota</taxon>
        <taxon>Flavobacteriia</taxon>
        <taxon>Flavobacteriales</taxon>
        <taxon>Flavobacteriaceae</taxon>
        <taxon>Leeuwenhoekiella</taxon>
    </lineage>
</organism>
<evidence type="ECO:0000313" key="3">
    <source>
        <dbReference type="Proteomes" id="UP000289821"/>
    </source>
</evidence>
<gene>
    <name evidence="2" type="ORF">DSM04_10165</name>
</gene>
<feature type="chain" id="PRO_5020939591" description="Lipoprotein" evidence="1">
    <location>
        <begin position="22"/>
        <end position="136"/>
    </location>
</feature>
<accession>A0A4Q0NYV8</accession>
<feature type="signal peptide" evidence="1">
    <location>
        <begin position="1"/>
        <end position="21"/>
    </location>
</feature>
<comment type="caution">
    <text evidence="2">The sequence shown here is derived from an EMBL/GenBank/DDBJ whole genome shotgun (WGS) entry which is preliminary data.</text>
</comment>
<evidence type="ECO:0008006" key="4">
    <source>
        <dbReference type="Google" id="ProtNLM"/>
    </source>
</evidence>
<keyword evidence="3" id="KW-1185">Reference proteome</keyword>
<reference evidence="2 3" key="1">
    <citation type="submission" date="2018-07" db="EMBL/GenBank/DDBJ databases">
        <title>Leeuwenhoekiella genomics.</title>
        <authorList>
            <person name="Tahon G."/>
            <person name="Willems A."/>
        </authorList>
    </citation>
    <scope>NUCLEOTIDE SEQUENCE [LARGE SCALE GENOMIC DNA]</scope>
    <source>
        <strain evidence="2 3">R-50232</strain>
    </source>
</reference>
<dbReference type="EMBL" id="QOVI01000001">
    <property type="protein sequence ID" value="RXG17881.1"/>
    <property type="molecule type" value="Genomic_DNA"/>
</dbReference>
<dbReference type="OrthoDB" id="893802at2"/>
<dbReference type="Proteomes" id="UP000289821">
    <property type="component" value="Unassembled WGS sequence"/>
</dbReference>
<sequence>MKKVFLLIGLLGLVVSCSLDDNNTNVNYEFVPVVDYELPDTLVYGQRYQFPVSYVSPSSCNQFYGFDYDIEDSTRFVYVVNKVFENETCTETPTDTVETLLNFEVVYKYDYIFKFFNGVDENDEATYLTDTIPVKR</sequence>
<evidence type="ECO:0000256" key="1">
    <source>
        <dbReference type="SAM" id="SignalP"/>
    </source>
</evidence>
<dbReference type="AlphaFoldDB" id="A0A4Q0NYV8"/>
<protein>
    <recommendedName>
        <fullName evidence="4">Lipoprotein</fullName>
    </recommendedName>
</protein>